<sequence length="130" mass="15306">MAREFQDTHFRVKKLNGYKVREFKALLEADSADDTPVLLNLKTDHKLWFRFFLDEGKGFWEEWEDFDDKPGEGEREVDYASLFNIKSKTIKDISCENARIKIRFEGGGEFCLKSKDESDHNAESQATFRR</sequence>
<organism evidence="1 2">
    <name type="scientific">Hahella chejuensis (strain KCTC 2396)</name>
    <dbReference type="NCBI Taxonomy" id="349521"/>
    <lineage>
        <taxon>Bacteria</taxon>
        <taxon>Pseudomonadati</taxon>
        <taxon>Pseudomonadota</taxon>
        <taxon>Gammaproteobacteria</taxon>
        <taxon>Oceanospirillales</taxon>
        <taxon>Hahellaceae</taxon>
        <taxon>Hahella</taxon>
    </lineage>
</organism>
<dbReference type="AlphaFoldDB" id="Q2SD74"/>
<dbReference type="HOGENOM" id="CLU_1935095_0_0_6"/>
<dbReference type="Proteomes" id="UP000000238">
    <property type="component" value="Chromosome"/>
</dbReference>
<dbReference type="RefSeq" id="WP_011398465.1">
    <property type="nucleotide sequence ID" value="NC_007645.1"/>
</dbReference>
<gene>
    <name evidence="1" type="ordered locus">HCH_04703</name>
</gene>
<dbReference type="EMBL" id="CP000155">
    <property type="protein sequence ID" value="ABC31400.1"/>
    <property type="molecule type" value="Genomic_DNA"/>
</dbReference>
<evidence type="ECO:0000313" key="2">
    <source>
        <dbReference type="Proteomes" id="UP000000238"/>
    </source>
</evidence>
<keyword evidence="2" id="KW-1185">Reference proteome</keyword>
<dbReference type="OrthoDB" id="1150265at2"/>
<proteinExistence type="predicted"/>
<name>Q2SD74_HAHCH</name>
<reference evidence="1 2" key="1">
    <citation type="journal article" date="2005" name="Nucleic Acids Res.">
        <title>Genomic blueprint of Hahella chejuensis, a marine microbe producing an algicidal agent.</title>
        <authorList>
            <person name="Jeong H."/>
            <person name="Yim J.H."/>
            <person name="Lee C."/>
            <person name="Choi S.-H."/>
            <person name="Park Y.K."/>
            <person name="Yoon S.H."/>
            <person name="Hur C.-G."/>
            <person name="Kang H.-Y."/>
            <person name="Kim D."/>
            <person name="Lee H.H."/>
            <person name="Park K.H."/>
            <person name="Park S.-H."/>
            <person name="Park H.-S."/>
            <person name="Lee H.K."/>
            <person name="Oh T.K."/>
            <person name="Kim J.F."/>
        </authorList>
    </citation>
    <scope>NUCLEOTIDE SEQUENCE [LARGE SCALE GENOMIC DNA]</scope>
    <source>
        <strain evidence="1 2">KCTC 2396</strain>
    </source>
</reference>
<protein>
    <submittedName>
        <fullName evidence="1">Uncharacterized protein</fullName>
    </submittedName>
</protein>
<evidence type="ECO:0000313" key="1">
    <source>
        <dbReference type="EMBL" id="ABC31400.1"/>
    </source>
</evidence>
<accession>Q2SD74</accession>
<dbReference type="KEGG" id="hch:HCH_04703"/>